<evidence type="ECO:0000313" key="2">
    <source>
        <dbReference type="EMBL" id="OWR45035.1"/>
    </source>
</evidence>
<dbReference type="KEGG" id="dpl:KGM_206109"/>
<dbReference type="Pfam" id="PF09341">
    <property type="entry name" value="Pcc1"/>
    <property type="match status" value="1"/>
</dbReference>
<evidence type="ECO:0000313" key="3">
    <source>
        <dbReference type="Proteomes" id="UP000007151"/>
    </source>
</evidence>
<dbReference type="InParanoid" id="A0A212EU57"/>
<dbReference type="Gene3D" id="3.30.310.50">
    <property type="entry name" value="Alpha-D-phosphohexomutase, C-terminal domain"/>
    <property type="match status" value="1"/>
</dbReference>
<comment type="similarity">
    <text evidence="1">Belongs to the CTAG/PCC1 family.</text>
</comment>
<gene>
    <name evidence="2" type="ORF">KGM_206109</name>
</gene>
<name>A0A212EU57_DANPL</name>
<dbReference type="AlphaFoldDB" id="A0A212EU57"/>
<sequence>MAEEAKKTIHLKIPFKSKEQSTLVSEVLGVDKELKGSGINKTININDDGLLVLILGTLT</sequence>
<comment type="caution">
    <text evidence="2">The sequence shown here is derived from an EMBL/GenBank/DDBJ whole genome shotgun (WGS) entry which is preliminary data.</text>
</comment>
<keyword evidence="3" id="KW-1185">Reference proteome</keyword>
<dbReference type="EMBL" id="AGBW02012455">
    <property type="protein sequence ID" value="OWR45035.1"/>
    <property type="molecule type" value="Genomic_DNA"/>
</dbReference>
<dbReference type="eggNOG" id="KOG2257">
    <property type="taxonomic scope" value="Eukaryota"/>
</dbReference>
<accession>A0A212EU57</accession>
<dbReference type="InterPro" id="IPR015419">
    <property type="entry name" value="CTAG/Pcc1"/>
</dbReference>
<organism evidence="2 3">
    <name type="scientific">Danaus plexippus plexippus</name>
    <dbReference type="NCBI Taxonomy" id="278856"/>
    <lineage>
        <taxon>Eukaryota</taxon>
        <taxon>Metazoa</taxon>
        <taxon>Ecdysozoa</taxon>
        <taxon>Arthropoda</taxon>
        <taxon>Hexapoda</taxon>
        <taxon>Insecta</taxon>
        <taxon>Pterygota</taxon>
        <taxon>Neoptera</taxon>
        <taxon>Endopterygota</taxon>
        <taxon>Lepidoptera</taxon>
        <taxon>Glossata</taxon>
        <taxon>Ditrysia</taxon>
        <taxon>Papilionoidea</taxon>
        <taxon>Nymphalidae</taxon>
        <taxon>Danainae</taxon>
        <taxon>Danaini</taxon>
        <taxon>Danaina</taxon>
        <taxon>Danaus</taxon>
        <taxon>Danaus</taxon>
    </lineage>
</organism>
<protein>
    <submittedName>
        <fullName evidence="2">Uncharacterized protein</fullName>
    </submittedName>
</protein>
<dbReference type="Proteomes" id="UP000007151">
    <property type="component" value="Unassembled WGS sequence"/>
</dbReference>
<evidence type="ECO:0000256" key="1">
    <source>
        <dbReference type="ARBA" id="ARBA00007073"/>
    </source>
</evidence>
<reference evidence="2 3" key="1">
    <citation type="journal article" date="2011" name="Cell">
        <title>The monarch butterfly genome yields insights into long-distance migration.</title>
        <authorList>
            <person name="Zhan S."/>
            <person name="Merlin C."/>
            <person name="Boore J.L."/>
            <person name="Reppert S.M."/>
        </authorList>
    </citation>
    <scope>NUCLEOTIDE SEQUENCE [LARGE SCALE GENOMIC DNA]</scope>
    <source>
        <strain evidence="2">F-2</strain>
    </source>
</reference>
<proteinExistence type="inferred from homology"/>